<sequence length="199" mass="20696">MLSSAILLLAGTAAAAVAPRADCRTTKVQSGDSCGTLAARCGISGNDFTQYNSFTPNLCSTLVPGQIVCCSSGSLPDTRPKPNPDGTCASYELQSGDYCALIAGNSGISVSDLERFNEGKSWGWKGCSYLLVGQRVCLSDGKPPLPAPNPNAICGPTVPGTEYPQNGQSFKDLNPCDAPEDCCSQWGQCGSTEEHCAPF</sequence>
<evidence type="ECO:0000256" key="2">
    <source>
        <dbReference type="ARBA" id="ARBA00023026"/>
    </source>
</evidence>
<dbReference type="InterPro" id="IPR018392">
    <property type="entry name" value="LysM"/>
</dbReference>
<organism evidence="5 6">
    <name type="scientific">Microdochium trichocladiopsis</name>
    <dbReference type="NCBI Taxonomy" id="1682393"/>
    <lineage>
        <taxon>Eukaryota</taxon>
        <taxon>Fungi</taxon>
        <taxon>Dikarya</taxon>
        <taxon>Ascomycota</taxon>
        <taxon>Pezizomycotina</taxon>
        <taxon>Sordariomycetes</taxon>
        <taxon>Xylariomycetidae</taxon>
        <taxon>Xylariales</taxon>
        <taxon>Microdochiaceae</taxon>
        <taxon>Microdochium</taxon>
    </lineage>
</organism>
<evidence type="ECO:0000259" key="4">
    <source>
        <dbReference type="PROSITE" id="PS51782"/>
    </source>
</evidence>
<comment type="caution">
    <text evidence="5">The sequence shown here is derived from an EMBL/GenBank/DDBJ whole genome shotgun (WGS) entry which is preliminary data.</text>
</comment>
<dbReference type="Pfam" id="PF01476">
    <property type="entry name" value="LysM"/>
    <property type="match status" value="2"/>
</dbReference>
<dbReference type="InterPro" id="IPR053214">
    <property type="entry name" value="LysM12-like"/>
</dbReference>
<dbReference type="GO" id="GO:0008061">
    <property type="term" value="F:chitin binding"/>
    <property type="evidence" value="ECO:0007669"/>
    <property type="project" value="UniProtKB-KW"/>
</dbReference>
<keyword evidence="3" id="KW-0732">Signal</keyword>
<dbReference type="GeneID" id="70184472"/>
<dbReference type="RefSeq" id="XP_046009857.1">
    <property type="nucleotide sequence ID" value="XM_046154926.1"/>
</dbReference>
<evidence type="ECO:0000256" key="1">
    <source>
        <dbReference type="ARBA" id="ARBA00022669"/>
    </source>
</evidence>
<dbReference type="CDD" id="cd00118">
    <property type="entry name" value="LysM"/>
    <property type="match status" value="1"/>
</dbReference>
<dbReference type="Gene3D" id="3.10.350.10">
    <property type="entry name" value="LysM domain"/>
    <property type="match status" value="2"/>
</dbReference>
<reference evidence="5" key="1">
    <citation type="journal article" date="2021" name="Nat. Commun.">
        <title>Genetic determinants of endophytism in the Arabidopsis root mycobiome.</title>
        <authorList>
            <person name="Mesny F."/>
            <person name="Miyauchi S."/>
            <person name="Thiergart T."/>
            <person name="Pickel B."/>
            <person name="Atanasova L."/>
            <person name="Karlsson M."/>
            <person name="Huettel B."/>
            <person name="Barry K.W."/>
            <person name="Haridas S."/>
            <person name="Chen C."/>
            <person name="Bauer D."/>
            <person name="Andreopoulos W."/>
            <person name="Pangilinan J."/>
            <person name="LaButti K."/>
            <person name="Riley R."/>
            <person name="Lipzen A."/>
            <person name="Clum A."/>
            <person name="Drula E."/>
            <person name="Henrissat B."/>
            <person name="Kohler A."/>
            <person name="Grigoriev I.V."/>
            <person name="Martin F.M."/>
            <person name="Hacquard S."/>
        </authorList>
    </citation>
    <scope>NUCLEOTIDE SEQUENCE</scope>
    <source>
        <strain evidence="5">MPI-CAGE-CH-0230</strain>
    </source>
</reference>
<feature type="signal peptide" evidence="3">
    <location>
        <begin position="1"/>
        <end position="15"/>
    </location>
</feature>
<evidence type="ECO:0000256" key="3">
    <source>
        <dbReference type="SAM" id="SignalP"/>
    </source>
</evidence>
<dbReference type="PANTHER" id="PTHR47700">
    <property type="entry name" value="V CHITINASE, PUTATIVE (AFU_ORTHOLOGUE AFUA_6G13720)-RELATED"/>
    <property type="match status" value="1"/>
</dbReference>
<dbReference type="SMART" id="SM00257">
    <property type="entry name" value="LysM"/>
    <property type="match status" value="2"/>
</dbReference>
<dbReference type="OrthoDB" id="73875at2759"/>
<accession>A0A9P8XZM0</accession>
<dbReference type="AlphaFoldDB" id="A0A9P8XZM0"/>
<evidence type="ECO:0000313" key="6">
    <source>
        <dbReference type="Proteomes" id="UP000756346"/>
    </source>
</evidence>
<dbReference type="Proteomes" id="UP000756346">
    <property type="component" value="Unassembled WGS sequence"/>
</dbReference>
<proteinExistence type="predicted"/>
<feature type="domain" description="LysM" evidence="4">
    <location>
        <begin position="24"/>
        <end position="70"/>
    </location>
</feature>
<feature type="chain" id="PRO_5040505615" description="LysM domain-containing protein" evidence="3">
    <location>
        <begin position="16"/>
        <end position="199"/>
    </location>
</feature>
<dbReference type="SUPFAM" id="SSF57016">
    <property type="entry name" value="Plant lectins/antimicrobial peptides"/>
    <property type="match status" value="1"/>
</dbReference>
<evidence type="ECO:0000313" key="5">
    <source>
        <dbReference type="EMBL" id="KAH7026640.1"/>
    </source>
</evidence>
<dbReference type="InterPro" id="IPR036779">
    <property type="entry name" value="LysM_dom_sf"/>
</dbReference>
<keyword evidence="1" id="KW-0147">Chitin-binding</keyword>
<keyword evidence="2" id="KW-0843">Virulence</keyword>
<dbReference type="SUPFAM" id="SSF54106">
    <property type="entry name" value="LysM domain"/>
    <property type="match status" value="2"/>
</dbReference>
<keyword evidence="6" id="KW-1185">Reference proteome</keyword>
<dbReference type="PANTHER" id="PTHR47700:SF2">
    <property type="entry name" value="CHITINASE"/>
    <property type="match status" value="1"/>
</dbReference>
<feature type="domain" description="LysM" evidence="4">
    <location>
        <begin position="89"/>
        <end position="138"/>
    </location>
</feature>
<gene>
    <name evidence="5" type="ORF">B0I36DRAFT_331073</name>
</gene>
<dbReference type="Gene3D" id="3.30.60.10">
    <property type="entry name" value="Endochitinase-like"/>
    <property type="match status" value="1"/>
</dbReference>
<dbReference type="EMBL" id="JAGTJQ010000008">
    <property type="protein sequence ID" value="KAH7026640.1"/>
    <property type="molecule type" value="Genomic_DNA"/>
</dbReference>
<protein>
    <recommendedName>
        <fullName evidence="4">LysM domain-containing protein</fullName>
    </recommendedName>
</protein>
<dbReference type="PROSITE" id="PS51782">
    <property type="entry name" value="LYSM"/>
    <property type="match status" value="2"/>
</dbReference>
<dbReference type="InterPro" id="IPR036861">
    <property type="entry name" value="Endochitinase-like_sf"/>
</dbReference>
<name>A0A9P8XZM0_9PEZI</name>